<dbReference type="AlphaFoldDB" id="A0A379TMU9"/>
<evidence type="ECO:0000313" key="1">
    <source>
        <dbReference type="EMBL" id="SUG51962.1"/>
    </source>
</evidence>
<gene>
    <name evidence="1" type="ORF">NCTC7303_04346</name>
</gene>
<reference evidence="1 2" key="1">
    <citation type="submission" date="2018-06" db="EMBL/GenBank/DDBJ databases">
        <authorList>
            <consortium name="Pathogen Informatics"/>
            <person name="Doyle S."/>
        </authorList>
    </citation>
    <scope>NUCLEOTIDE SEQUENCE [LARGE SCALE GENOMIC DNA]</scope>
    <source>
        <strain evidence="1 2">NCTC7303</strain>
    </source>
</reference>
<name>A0A379TMU9_SALER</name>
<proteinExistence type="predicted"/>
<protein>
    <submittedName>
        <fullName evidence="1">Uncharacterized protein</fullName>
    </submittedName>
</protein>
<sequence length="53" mass="6083">MIGNSNEALSFNRYLNKKAICQGNYTYSCTRSQIGSAIKWDNTLILKINYQFS</sequence>
<accession>A0A379TMU9</accession>
<dbReference type="EMBL" id="UGXC01000003">
    <property type="protein sequence ID" value="SUG51962.1"/>
    <property type="molecule type" value="Genomic_DNA"/>
</dbReference>
<dbReference type="Proteomes" id="UP000255443">
    <property type="component" value="Unassembled WGS sequence"/>
</dbReference>
<evidence type="ECO:0000313" key="2">
    <source>
        <dbReference type="Proteomes" id="UP000255443"/>
    </source>
</evidence>
<organism evidence="1 2">
    <name type="scientific">Salmonella enterica subsp. arizonae</name>
    <dbReference type="NCBI Taxonomy" id="59203"/>
    <lineage>
        <taxon>Bacteria</taxon>
        <taxon>Pseudomonadati</taxon>
        <taxon>Pseudomonadota</taxon>
        <taxon>Gammaproteobacteria</taxon>
        <taxon>Enterobacterales</taxon>
        <taxon>Enterobacteriaceae</taxon>
        <taxon>Salmonella</taxon>
    </lineage>
</organism>